<evidence type="ECO:0000256" key="23">
    <source>
        <dbReference type="SAM" id="SignalP"/>
    </source>
</evidence>
<dbReference type="GO" id="GO:0005743">
    <property type="term" value="C:mitochondrial inner membrane"/>
    <property type="evidence" value="ECO:0007669"/>
    <property type="project" value="UniProtKB-SubCell"/>
</dbReference>
<dbReference type="InterPro" id="IPR027417">
    <property type="entry name" value="P-loop_NTPase"/>
</dbReference>
<evidence type="ECO:0000256" key="3">
    <source>
        <dbReference type="ARBA" id="ARBA00004305"/>
    </source>
</evidence>
<evidence type="ECO:0000256" key="19">
    <source>
        <dbReference type="ARBA" id="ARBA00029542"/>
    </source>
</evidence>
<evidence type="ECO:0000256" key="11">
    <source>
        <dbReference type="ARBA" id="ARBA00022792"/>
    </source>
</evidence>
<feature type="chain" id="PRO_5018199719" description="von Willebrand factor A domain-containing protein 1" evidence="23">
    <location>
        <begin position="19"/>
        <end position="968"/>
    </location>
</feature>
<keyword evidence="17" id="KW-1015">Disulfide bond</keyword>
<dbReference type="CDD" id="cd00063">
    <property type="entry name" value="FN3"/>
    <property type="match status" value="3"/>
</dbReference>
<dbReference type="InterPro" id="IPR036465">
    <property type="entry name" value="vWFA_dom_sf"/>
</dbReference>
<dbReference type="InterPro" id="IPR021911">
    <property type="entry name" value="ATAD3_N"/>
</dbReference>
<comment type="function">
    <text evidence="20">Promotes matrix assembly. Involved in the organization of skeletal muscles and in the formation of neuromuscular junctions.</text>
</comment>
<dbReference type="CDD" id="cd01472">
    <property type="entry name" value="vWA_collagen"/>
    <property type="match status" value="1"/>
</dbReference>
<evidence type="ECO:0000259" key="25">
    <source>
        <dbReference type="PROSITE" id="PS50853"/>
    </source>
</evidence>
<dbReference type="Pfam" id="PF00041">
    <property type="entry name" value="fn3"/>
    <property type="match status" value="3"/>
</dbReference>
<feature type="domain" description="Fibronectin type-III" evidence="25">
    <location>
        <begin position="309"/>
        <end position="397"/>
    </location>
</feature>
<dbReference type="PANTHER" id="PTHR23075">
    <property type="entry name" value="PUTATIVE ATP-ASE"/>
    <property type="match status" value="1"/>
</dbReference>
<organism evidence="26 27">
    <name type="scientific">Hirundo rustica rustica</name>
    <dbReference type="NCBI Taxonomy" id="333673"/>
    <lineage>
        <taxon>Eukaryota</taxon>
        <taxon>Metazoa</taxon>
        <taxon>Chordata</taxon>
        <taxon>Craniata</taxon>
        <taxon>Vertebrata</taxon>
        <taxon>Euteleostomi</taxon>
        <taxon>Archelosauria</taxon>
        <taxon>Archosauria</taxon>
        <taxon>Dinosauria</taxon>
        <taxon>Saurischia</taxon>
        <taxon>Theropoda</taxon>
        <taxon>Coelurosauria</taxon>
        <taxon>Aves</taxon>
        <taxon>Neognathae</taxon>
        <taxon>Neoaves</taxon>
        <taxon>Telluraves</taxon>
        <taxon>Australaves</taxon>
        <taxon>Passeriformes</taxon>
        <taxon>Sylvioidea</taxon>
        <taxon>Hirundinidae</taxon>
        <taxon>Hirundo</taxon>
    </lineage>
</organism>
<keyword evidence="11" id="KW-0999">Mitochondrion inner membrane</keyword>
<evidence type="ECO:0000256" key="13">
    <source>
        <dbReference type="ARBA" id="ARBA00022869"/>
    </source>
</evidence>
<comment type="similarity">
    <text evidence="4">Belongs to the AAA ATPase family.</text>
</comment>
<dbReference type="PROSITE" id="PS50234">
    <property type="entry name" value="VWFA"/>
    <property type="match status" value="1"/>
</dbReference>
<keyword evidence="5" id="KW-0964">Secreted</keyword>
<dbReference type="GO" id="GO:0016887">
    <property type="term" value="F:ATP hydrolysis activity"/>
    <property type="evidence" value="ECO:0007669"/>
    <property type="project" value="InterPro"/>
</dbReference>
<dbReference type="FunFam" id="2.60.40.10:FF:001442">
    <property type="entry name" value="von Willebrand factor A domain containing 1"/>
    <property type="match status" value="1"/>
</dbReference>
<feature type="domain" description="Fibronectin type-III" evidence="25">
    <location>
        <begin position="400"/>
        <end position="485"/>
    </location>
</feature>
<evidence type="ECO:0000313" key="26">
    <source>
        <dbReference type="EMBL" id="RMB91622.1"/>
    </source>
</evidence>
<dbReference type="Gene3D" id="2.60.40.10">
    <property type="entry name" value="Immunoglobulins"/>
    <property type="match status" value="3"/>
</dbReference>
<keyword evidence="13" id="KW-0084">Basement membrane</keyword>
<evidence type="ECO:0000256" key="10">
    <source>
        <dbReference type="ARBA" id="ARBA00022741"/>
    </source>
</evidence>
<comment type="subunit">
    <text evidence="21">Homodimer or homomultimer; disulfide-linked. Interacts with HSPG2.</text>
</comment>
<dbReference type="Pfam" id="PF00092">
    <property type="entry name" value="VWA"/>
    <property type="match status" value="1"/>
</dbReference>
<dbReference type="Gene3D" id="3.40.50.300">
    <property type="entry name" value="P-loop containing nucleotide triphosphate hydrolases"/>
    <property type="match status" value="2"/>
</dbReference>
<dbReference type="SUPFAM" id="SSF49265">
    <property type="entry name" value="Fibronectin type III"/>
    <property type="match status" value="2"/>
</dbReference>
<comment type="caution">
    <text evidence="26">The sequence shown here is derived from an EMBL/GenBank/DDBJ whole genome shotgun (WGS) entry which is preliminary data.</text>
</comment>
<dbReference type="SUPFAM" id="SSF53300">
    <property type="entry name" value="vWA-like"/>
    <property type="match status" value="1"/>
</dbReference>
<dbReference type="FunFam" id="3.40.50.410:FF:000046">
    <property type="entry name" value="von Willebrand factor A domain-containing protein 1"/>
    <property type="match status" value="1"/>
</dbReference>
<gene>
    <name evidence="26" type="ORF">DUI87_31851</name>
</gene>
<evidence type="ECO:0000313" key="27">
    <source>
        <dbReference type="Proteomes" id="UP000269221"/>
    </source>
</evidence>
<keyword evidence="12" id="KW-0067">ATP-binding</keyword>
<evidence type="ECO:0000256" key="17">
    <source>
        <dbReference type="ARBA" id="ARBA00023157"/>
    </source>
</evidence>
<evidence type="ECO:0000256" key="2">
    <source>
        <dbReference type="ARBA" id="ARBA00004302"/>
    </source>
</evidence>
<feature type="compositionally biased region" description="Polar residues" evidence="22">
    <location>
        <begin position="808"/>
        <end position="824"/>
    </location>
</feature>
<dbReference type="PRINTS" id="PR00453">
    <property type="entry name" value="VWFADOMAIN"/>
</dbReference>
<evidence type="ECO:0000256" key="9">
    <source>
        <dbReference type="ARBA" id="ARBA00022737"/>
    </source>
</evidence>
<dbReference type="Pfam" id="PF12037">
    <property type="entry name" value="ATAD3_N"/>
    <property type="match status" value="1"/>
</dbReference>
<protein>
    <recommendedName>
        <fullName evidence="19">von Willebrand factor A domain-containing protein 1</fullName>
    </recommendedName>
</protein>
<feature type="signal peptide" evidence="23">
    <location>
        <begin position="1"/>
        <end position="18"/>
    </location>
</feature>
<dbReference type="AlphaFoldDB" id="A0A3M0ISX9"/>
<dbReference type="OrthoDB" id="9949424at2759"/>
<keyword evidence="9" id="KW-0677">Repeat</keyword>
<keyword evidence="16" id="KW-0472">Membrane</keyword>
<keyword evidence="14" id="KW-0175">Coiled coil</keyword>
<evidence type="ECO:0000256" key="20">
    <source>
        <dbReference type="ARBA" id="ARBA00046169"/>
    </source>
</evidence>
<dbReference type="GO" id="GO:0005524">
    <property type="term" value="F:ATP binding"/>
    <property type="evidence" value="ECO:0007669"/>
    <property type="project" value="UniProtKB-KW"/>
</dbReference>
<evidence type="ECO:0000256" key="12">
    <source>
        <dbReference type="ARBA" id="ARBA00022840"/>
    </source>
</evidence>
<dbReference type="PANTHER" id="PTHR23075:SF0">
    <property type="entry name" value="ATPASE FAMILY AAA DOMAIN-CONTAINING PROTEIN 3"/>
    <property type="match status" value="1"/>
</dbReference>
<dbReference type="STRING" id="333673.A0A3M0ISX9"/>
<comment type="subcellular location">
    <subcellularLocation>
        <location evidence="1">Mitochondrion inner membrane</location>
    </subcellularLocation>
    <subcellularLocation>
        <location evidence="3">Mitochondrion matrix</location>
    </subcellularLocation>
    <subcellularLocation>
        <location evidence="2">Secreted</location>
        <location evidence="2">Extracellular space</location>
        <location evidence="2">Extracellular matrix</location>
        <location evidence="2">Basement membrane</location>
    </subcellularLocation>
</comment>
<dbReference type="GO" id="GO:0008270">
    <property type="term" value="F:zinc ion binding"/>
    <property type="evidence" value="ECO:0007669"/>
    <property type="project" value="TreeGrafter"/>
</dbReference>
<dbReference type="Gene3D" id="1.10.8.60">
    <property type="match status" value="1"/>
</dbReference>
<evidence type="ECO:0000256" key="8">
    <source>
        <dbReference type="ARBA" id="ARBA00022729"/>
    </source>
</evidence>
<dbReference type="InterPro" id="IPR003959">
    <property type="entry name" value="ATPase_AAA_core"/>
</dbReference>
<dbReference type="GO" id="GO:0005604">
    <property type="term" value="C:basement membrane"/>
    <property type="evidence" value="ECO:0007669"/>
    <property type="project" value="UniProtKB-SubCell"/>
</dbReference>
<evidence type="ECO:0000256" key="6">
    <source>
        <dbReference type="ARBA" id="ARBA00022530"/>
    </source>
</evidence>
<dbReference type="Pfam" id="PF00004">
    <property type="entry name" value="AAA"/>
    <property type="match status" value="1"/>
</dbReference>
<accession>A0A3M0ISX9</accession>
<feature type="domain" description="VWFA" evidence="24">
    <location>
        <begin position="36"/>
        <end position="215"/>
    </location>
</feature>
<keyword evidence="6" id="KW-0272">Extracellular matrix</keyword>
<dbReference type="EMBL" id="QRBI01000235">
    <property type="protein sequence ID" value="RMB91622.1"/>
    <property type="molecule type" value="Genomic_DNA"/>
</dbReference>
<feature type="region of interest" description="Disordered" evidence="22">
    <location>
        <begin position="945"/>
        <end position="968"/>
    </location>
</feature>
<dbReference type="Gene3D" id="3.40.50.410">
    <property type="entry name" value="von Willebrand factor, type A domain"/>
    <property type="match status" value="1"/>
</dbReference>
<evidence type="ECO:0000256" key="1">
    <source>
        <dbReference type="ARBA" id="ARBA00004273"/>
    </source>
</evidence>
<keyword evidence="18" id="KW-0325">Glycoprotein</keyword>
<evidence type="ECO:0000256" key="22">
    <source>
        <dbReference type="SAM" id="MobiDB-lite"/>
    </source>
</evidence>
<keyword evidence="10" id="KW-0547">Nucleotide-binding</keyword>
<keyword evidence="8 23" id="KW-0732">Signal</keyword>
<dbReference type="InterPro" id="IPR002035">
    <property type="entry name" value="VWF_A"/>
</dbReference>
<evidence type="ECO:0000256" key="21">
    <source>
        <dbReference type="ARBA" id="ARBA00063852"/>
    </source>
</evidence>
<dbReference type="GO" id="GO:0005759">
    <property type="term" value="C:mitochondrial matrix"/>
    <property type="evidence" value="ECO:0007669"/>
    <property type="project" value="UniProtKB-SubCell"/>
</dbReference>
<evidence type="ECO:0000259" key="24">
    <source>
        <dbReference type="PROSITE" id="PS50234"/>
    </source>
</evidence>
<dbReference type="FunFam" id="2.60.40.10:FF:000638">
    <property type="entry name" value="von Willebrand factor A domain-containing 1"/>
    <property type="match status" value="1"/>
</dbReference>
<evidence type="ECO:0000256" key="15">
    <source>
        <dbReference type="ARBA" id="ARBA00023128"/>
    </source>
</evidence>
<evidence type="ECO:0000256" key="4">
    <source>
        <dbReference type="ARBA" id="ARBA00006914"/>
    </source>
</evidence>
<dbReference type="GO" id="GO:0007005">
    <property type="term" value="P:mitochondrion organization"/>
    <property type="evidence" value="ECO:0007669"/>
    <property type="project" value="TreeGrafter"/>
</dbReference>
<evidence type="ECO:0000256" key="5">
    <source>
        <dbReference type="ARBA" id="ARBA00022525"/>
    </source>
</evidence>
<name>A0A3M0ISX9_HIRRU</name>
<evidence type="ECO:0000256" key="7">
    <source>
        <dbReference type="ARBA" id="ARBA00022553"/>
    </source>
</evidence>
<dbReference type="SUPFAM" id="SSF52540">
    <property type="entry name" value="P-loop containing nucleoside triphosphate hydrolases"/>
    <property type="match status" value="1"/>
</dbReference>
<keyword evidence="27" id="KW-1185">Reference proteome</keyword>
<feature type="region of interest" description="Disordered" evidence="22">
    <location>
        <begin position="560"/>
        <end position="585"/>
    </location>
</feature>
<reference evidence="26 27" key="1">
    <citation type="submission" date="2018-07" db="EMBL/GenBank/DDBJ databases">
        <title>A high quality draft genome assembly of the barn swallow (H. rustica rustica).</title>
        <authorList>
            <person name="Formenti G."/>
            <person name="Chiara M."/>
            <person name="Poveda L."/>
            <person name="Francoijs K.-J."/>
            <person name="Bonisoli-Alquati A."/>
            <person name="Canova L."/>
            <person name="Gianfranceschi L."/>
            <person name="Horner D.S."/>
            <person name="Saino N."/>
        </authorList>
    </citation>
    <scope>NUCLEOTIDE SEQUENCE [LARGE SCALE GENOMIC DNA]</scope>
    <source>
        <strain evidence="26">Chelidonia</strain>
        <tissue evidence="26">Blood</tissue>
    </source>
</reference>
<keyword evidence="7" id="KW-0597">Phosphoprotein</keyword>
<evidence type="ECO:0000256" key="14">
    <source>
        <dbReference type="ARBA" id="ARBA00023054"/>
    </source>
</evidence>
<dbReference type="InterPro" id="IPR003961">
    <property type="entry name" value="FN3_dom"/>
</dbReference>
<feature type="compositionally biased region" description="Basic and acidic residues" evidence="22">
    <location>
        <begin position="945"/>
        <end position="955"/>
    </location>
</feature>
<evidence type="ECO:0000256" key="18">
    <source>
        <dbReference type="ARBA" id="ARBA00023180"/>
    </source>
</evidence>
<sequence>MLPKALLSLGLWLRFAAGRDAPEPGPQPSISNSEGDLLFLLDSSASVSHYEFSKVKEFMWDLLRPFTFGPRDVQTGIIHISTTPTMEFPFDRYPSGGALRKAIGATRQLMGDTNTGQALAFAKEKLFSGEAGARPDVPKVLVWVTDGFSTDDISEPMRLLKDLGVTVFIVSTGRGNFLELSAAASQPSEKHLHFVDVDDLPIITQELRAGILDAIQANRLHATDVTSSSFRLTWPKLLSQETGYYSLEYGPRAQPARKSTRQVSGAHTSLVLSDLAPETTYEVALIPESNVHYFPPQTTSVTTLAEEISPVQVLISESGPHSFHVSWAPVLDSVATYQVLYGPLPGNSVKVLQVDGRHNSTVVEHLAPNSTYLVTVTAIYRSGKEKSLSAKACTQEESSRVRHLRFEDAGPNSLKASWDSADGAVLGYRVRCRRHSGPSSVLSVSAEVRSVLLTDLPPGTAGKVCVQPVYGSRPGRRLCRTLRRQPGHAKDALSLAQMQEQTLQLEQQAKLKEYEAAIEQLKNEQIRVQAEERRKTLNEETKQHQARAQYQDKLARQRYDEQMRQQQLANEENLRKQEESVQKQEAMRRATVEREMELRHKNEMLRVEAEARARAKAERENADIIREQIRLKAAEHRQTVLESLKTAGMLFGEGFRAFVTDWDKVTATVAGLTLLAVGVYSAKNATAVAGRYIEARLGKPSLVRETSRITVLEALKHPIKVGKRLTSKAQDALEGVVLSPQLEARVRDIAIATRNTKKNKSLYRNILMYGPPGTGKTLFAKKLAVHSGMDYAIMTGGDVAPWAGRGSQPCTNSSTGPTPVGEASNQPEQFDWAINDRIDEMVNFDLPQLEERERLVRMYFDQHVLKPATEGKQRLKLAQFDYGKKCSEIARLTEGMSGREISQLAVAWQAAAYASEDGVLTEAMMDARVADAVQQHRQKMEWLKTEGAEANKGTERSPVLPFPKGTAV</sequence>
<dbReference type="Proteomes" id="UP000269221">
    <property type="component" value="Unassembled WGS sequence"/>
</dbReference>
<dbReference type="PROSITE" id="PS50853">
    <property type="entry name" value="FN3"/>
    <property type="match status" value="3"/>
</dbReference>
<dbReference type="InterPro" id="IPR013783">
    <property type="entry name" value="Ig-like_fold"/>
</dbReference>
<evidence type="ECO:0000256" key="16">
    <source>
        <dbReference type="ARBA" id="ARBA00023136"/>
    </source>
</evidence>
<feature type="domain" description="Fibronectin type-III" evidence="25">
    <location>
        <begin position="216"/>
        <end position="307"/>
    </location>
</feature>
<dbReference type="InterPro" id="IPR036116">
    <property type="entry name" value="FN3_sf"/>
</dbReference>
<proteinExistence type="inferred from homology"/>
<dbReference type="SMART" id="SM00060">
    <property type="entry name" value="FN3"/>
    <property type="match status" value="3"/>
</dbReference>
<dbReference type="SMART" id="SM00327">
    <property type="entry name" value="VWA"/>
    <property type="match status" value="1"/>
</dbReference>
<feature type="region of interest" description="Disordered" evidence="22">
    <location>
        <begin position="805"/>
        <end position="824"/>
    </location>
</feature>
<keyword evidence="15" id="KW-0496">Mitochondrion</keyword>
<feature type="compositionally biased region" description="Basic and acidic residues" evidence="22">
    <location>
        <begin position="572"/>
        <end position="585"/>
    </location>
</feature>